<evidence type="ECO:0000256" key="12">
    <source>
        <dbReference type="ARBA" id="ARBA00023187"/>
    </source>
</evidence>
<dbReference type="PROSITE" id="PS50020">
    <property type="entry name" value="WW_DOMAIN_2"/>
    <property type="match status" value="1"/>
</dbReference>
<feature type="domain" description="WW" evidence="17">
    <location>
        <begin position="244"/>
        <end position="278"/>
    </location>
</feature>
<dbReference type="Gene3D" id="2.20.70.10">
    <property type="match status" value="1"/>
</dbReference>
<dbReference type="PANTHER" id="PTHR21737">
    <property type="entry name" value="POLYGLUTAMINE BINDING PROTEIN 1/MARVEL MEMBRANE-ASSOCIATING DOMAIN CONTAINING 3"/>
    <property type="match status" value="1"/>
</dbReference>
<dbReference type="InterPro" id="IPR040661">
    <property type="entry name" value="LZ3wCH"/>
</dbReference>
<evidence type="ECO:0000256" key="7">
    <source>
        <dbReference type="ARBA" id="ARBA00022737"/>
    </source>
</evidence>
<dbReference type="EMBL" id="KB632411">
    <property type="protein sequence ID" value="ERL95225.1"/>
    <property type="molecule type" value="Genomic_DNA"/>
</dbReference>
<dbReference type="InterPro" id="IPR040453">
    <property type="entry name" value="Mnd1_HTH"/>
</dbReference>
<reference evidence="18 20" key="1">
    <citation type="journal article" date="2013" name="Genome Biol.">
        <title>Draft genome of the mountain pine beetle, Dendroctonus ponderosae Hopkins, a major forest pest.</title>
        <authorList>
            <person name="Keeling C.I."/>
            <person name="Yuen M.M."/>
            <person name="Liao N.Y."/>
            <person name="Docking T.R."/>
            <person name="Chan S.K."/>
            <person name="Taylor G.A."/>
            <person name="Palmquist D.L."/>
            <person name="Jackman S.D."/>
            <person name="Nguyen A."/>
            <person name="Li M."/>
            <person name="Henderson H."/>
            <person name="Janes J.K."/>
            <person name="Zhao Y."/>
            <person name="Pandoh P."/>
            <person name="Moore R."/>
            <person name="Sperling F.A."/>
            <person name="Huber D.P."/>
            <person name="Birol I."/>
            <person name="Jones S.J."/>
            <person name="Bohlmann J."/>
        </authorList>
    </citation>
    <scope>NUCLEOTIDE SEQUENCE</scope>
</reference>
<evidence type="ECO:0000256" key="5">
    <source>
        <dbReference type="ARBA" id="ARBA00022588"/>
    </source>
</evidence>
<evidence type="ECO:0000259" key="17">
    <source>
        <dbReference type="PROSITE" id="PS50020"/>
    </source>
</evidence>
<accession>N6UAB7</accession>
<comment type="subunit">
    <text evidence="15">Interacts with POU3F2/Brn-2, ATXN1, TXNL4A, HTT and AR. Interaction with ATXN1 correlates positively with the length of the polyglutamine tract. Interacts with RNA polymerase II large subunit in a phosphorylation-dependent manner. Forms a ternary complex with ATXN1 mutant and phosphorylated RNA polymerase II. Interacts (via C-terminus) with TXNL4A and CD2BP2. Interacts (via WW domain) with ATN1 and SF3B1, and may interact with additional splice factors. Interacts (via WW domain) with WBP11; Leading to reduce interaction between PQBP1 and TXNL4A. Interacts with CAPRIN1. Interacts with DDX1. Interacts with SFPQ. Interacts with KHSRP.</text>
</comment>
<dbReference type="AlphaFoldDB" id="N6UAB7"/>
<dbReference type="InterPro" id="IPR036020">
    <property type="entry name" value="WW_dom_sf"/>
</dbReference>
<keyword evidence="9" id="KW-0805">Transcription regulation</keyword>
<dbReference type="GO" id="GO:0016607">
    <property type="term" value="C:nuclear speck"/>
    <property type="evidence" value="ECO:0007669"/>
    <property type="project" value="UniProtKB-SubCell"/>
</dbReference>
<dbReference type="GO" id="GO:0045087">
    <property type="term" value="P:innate immune response"/>
    <property type="evidence" value="ECO:0007669"/>
    <property type="project" value="UniProtKB-KW"/>
</dbReference>
<evidence type="ECO:0000256" key="6">
    <source>
        <dbReference type="ARBA" id="ARBA00022664"/>
    </source>
</evidence>
<dbReference type="STRING" id="77166.N6UAB7"/>
<keyword evidence="12" id="KW-0508">mRNA splicing</keyword>
<evidence type="ECO:0000313" key="18">
    <source>
        <dbReference type="EMBL" id="ENN78670.1"/>
    </source>
</evidence>
<feature type="non-terminal residue" evidence="18">
    <location>
        <position position="1"/>
    </location>
</feature>
<dbReference type="GO" id="GO:0005737">
    <property type="term" value="C:cytoplasm"/>
    <property type="evidence" value="ECO:0007669"/>
    <property type="project" value="TreeGrafter"/>
</dbReference>
<keyword evidence="6" id="KW-0507">mRNA processing</keyword>
<dbReference type="OrthoDB" id="42462at2759"/>
<dbReference type="HOGENOM" id="CLU_633500_0_0_1"/>
<keyword evidence="4" id="KW-0597">Phosphoprotein</keyword>
<protein>
    <recommendedName>
        <fullName evidence="3">Polyglutamine-binding protein 1</fullName>
    </recommendedName>
    <alternativeName>
        <fullName evidence="14">Polyglutamine tract-binding protein 1</fullName>
    </alternativeName>
</protein>
<dbReference type="GO" id="GO:0000380">
    <property type="term" value="P:alternative mRNA splicing, via spliceosome"/>
    <property type="evidence" value="ECO:0007669"/>
    <property type="project" value="TreeGrafter"/>
</dbReference>
<keyword evidence="7" id="KW-0677">Repeat</keyword>
<dbReference type="PANTHER" id="PTHR21737:SF3">
    <property type="entry name" value="POLYGLUTAMINE-BINDING PROTEIN 1"/>
    <property type="match status" value="1"/>
</dbReference>
<keyword evidence="13" id="KW-0539">Nucleus</keyword>
<evidence type="ECO:0000256" key="15">
    <source>
        <dbReference type="ARBA" id="ARBA00046362"/>
    </source>
</evidence>
<keyword evidence="5" id="KW-0399">Innate immunity</keyword>
<feature type="compositionally biased region" description="Basic and acidic residues" evidence="16">
    <location>
        <begin position="423"/>
        <end position="433"/>
    </location>
</feature>
<dbReference type="InterPro" id="IPR001202">
    <property type="entry name" value="WW_dom"/>
</dbReference>
<feature type="region of interest" description="Disordered" evidence="16">
    <location>
        <begin position="301"/>
        <end position="433"/>
    </location>
</feature>
<comment type="subcellular location">
    <subcellularLocation>
        <location evidence="2">Cytoplasmic granule</location>
    </subcellularLocation>
    <subcellularLocation>
        <location evidence="1">Nucleus speckle</location>
    </subcellularLocation>
</comment>
<evidence type="ECO:0000256" key="10">
    <source>
        <dbReference type="ARBA" id="ARBA00023054"/>
    </source>
</evidence>
<dbReference type="Proteomes" id="UP000030742">
    <property type="component" value="Unassembled WGS sequence"/>
</dbReference>
<dbReference type="SUPFAM" id="SSF51045">
    <property type="entry name" value="WW domain"/>
    <property type="match status" value="1"/>
</dbReference>
<evidence type="ECO:0000256" key="14">
    <source>
        <dbReference type="ARBA" id="ARBA00042167"/>
    </source>
</evidence>
<keyword evidence="11" id="KW-0804">Transcription</keyword>
<evidence type="ECO:0000256" key="11">
    <source>
        <dbReference type="ARBA" id="ARBA00023163"/>
    </source>
</evidence>
<evidence type="ECO:0000256" key="9">
    <source>
        <dbReference type="ARBA" id="ARBA00023015"/>
    </source>
</evidence>
<dbReference type="EMBL" id="KB740848">
    <property type="protein sequence ID" value="ENN78670.1"/>
    <property type="molecule type" value="Genomic_DNA"/>
</dbReference>
<keyword evidence="10" id="KW-0175">Coiled coil</keyword>
<evidence type="ECO:0000256" key="16">
    <source>
        <dbReference type="SAM" id="MobiDB-lite"/>
    </source>
</evidence>
<name>N6UAB7_DENPD</name>
<evidence type="ECO:0000313" key="20">
    <source>
        <dbReference type="Proteomes" id="UP000030742"/>
    </source>
</evidence>
<evidence type="ECO:0000256" key="1">
    <source>
        <dbReference type="ARBA" id="ARBA00004324"/>
    </source>
</evidence>
<evidence type="ECO:0000256" key="8">
    <source>
        <dbReference type="ARBA" id="ARBA00022859"/>
    </source>
</evidence>
<gene>
    <name evidence="19" type="ORF">D910_12492</name>
    <name evidence="18" type="ORF">YQE_04842</name>
</gene>
<organism evidence="18">
    <name type="scientific">Dendroctonus ponderosae</name>
    <name type="common">Mountain pine beetle</name>
    <dbReference type="NCBI Taxonomy" id="77166"/>
    <lineage>
        <taxon>Eukaryota</taxon>
        <taxon>Metazoa</taxon>
        <taxon>Ecdysozoa</taxon>
        <taxon>Arthropoda</taxon>
        <taxon>Hexapoda</taxon>
        <taxon>Insecta</taxon>
        <taxon>Pterygota</taxon>
        <taxon>Neoptera</taxon>
        <taxon>Endopterygota</taxon>
        <taxon>Coleoptera</taxon>
        <taxon>Polyphaga</taxon>
        <taxon>Cucujiformia</taxon>
        <taxon>Curculionidae</taxon>
        <taxon>Scolytinae</taxon>
        <taxon>Dendroctonus</taxon>
    </lineage>
</organism>
<dbReference type="Pfam" id="PF03962">
    <property type="entry name" value="Mnd1"/>
    <property type="match status" value="1"/>
</dbReference>
<dbReference type="SMART" id="SM00456">
    <property type="entry name" value="WW"/>
    <property type="match status" value="1"/>
</dbReference>
<evidence type="ECO:0000256" key="4">
    <source>
        <dbReference type="ARBA" id="ARBA00022553"/>
    </source>
</evidence>
<evidence type="ECO:0000313" key="19">
    <source>
        <dbReference type="EMBL" id="ERL95225.1"/>
    </source>
</evidence>
<dbReference type="Gene3D" id="3.40.30.10">
    <property type="entry name" value="Glutaredoxin"/>
    <property type="match status" value="1"/>
</dbReference>
<proteinExistence type="predicted"/>
<dbReference type="GO" id="GO:0043021">
    <property type="term" value="F:ribonucleoprotein complex binding"/>
    <property type="evidence" value="ECO:0007669"/>
    <property type="project" value="TreeGrafter"/>
</dbReference>
<evidence type="ECO:0000256" key="2">
    <source>
        <dbReference type="ARBA" id="ARBA00004463"/>
    </source>
</evidence>
<sequence length="433" mass="50980">MSKNGVTAEEKKSRMIELFYETGECYQLKELEKLAPKAKGIVANSVKDIIQKLVDDGLIDSDKIGTSIYYWSFPSKGINLRKRKLSEITKKYEDVSKKQKLMNDTLQDSDINQDEDKLSKILGEITDIELDLATLKRQLVEFQDNDPEKFDALKTKTVGLKDAANRWTDNIFAVKTWCKNKFLIEAKQRTVDPLKKPDFKGLSTCPNKNNIFHECNHWCETHWKGVPNPDAKYLRNMQKLLSKYPLPNNWTEIFDKGLGRYYYWNMENDIVTWLPPKHPKAILTKSAAKLREWRLQDKKQKEMDEMLRKERAERDNMGRDRDKDSDDEDRSYKSKYSDRRDKERDRDDRRGKREREDRYRRDRDKRKRDDQLDPMDPAAYSDIPQGTWSDGLESNKTRADSTASGVLFQQRPYPAPGAVLASNREKEEKERRK</sequence>
<evidence type="ECO:0000256" key="13">
    <source>
        <dbReference type="ARBA" id="ARBA00023242"/>
    </source>
</evidence>
<dbReference type="CDD" id="cd00201">
    <property type="entry name" value="WW"/>
    <property type="match status" value="1"/>
</dbReference>
<dbReference type="Pfam" id="PF18517">
    <property type="entry name" value="LZ3wCH"/>
    <property type="match status" value="1"/>
</dbReference>
<feature type="compositionally biased region" description="Basic and acidic residues" evidence="16">
    <location>
        <begin position="301"/>
        <end position="371"/>
    </location>
</feature>
<keyword evidence="8" id="KW-0391">Immunity</keyword>
<evidence type="ECO:0000256" key="3">
    <source>
        <dbReference type="ARBA" id="ARBA00021117"/>
    </source>
</evidence>